<evidence type="ECO:0000256" key="1">
    <source>
        <dbReference type="ARBA" id="ARBA00022793"/>
    </source>
</evidence>
<dbReference type="InterPro" id="IPR032466">
    <property type="entry name" value="Metal_Hydrolase"/>
</dbReference>
<dbReference type="InterPro" id="IPR006680">
    <property type="entry name" value="Amidohydro-rel"/>
</dbReference>
<dbReference type="InterPro" id="IPR032465">
    <property type="entry name" value="ACMSD"/>
</dbReference>
<accession>A0AAI8V8I7</accession>
<name>A0AAI8V8I7_9PEZI</name>
<keyword evidence="6" id="KW-1185">Reference proteome</keyword>
<dbReference type="PANTHER" id="PTHR21240">
    <property type="entry name" value="2-AMINO-3-CARBOXYLMUCONATE-6-SEMIALDEHYDE DECARBOXYLASE"/>
    <property type="match status" value="1"/>
</dbReference>
<evidence type="ECO:0000313" key="5">
    <source>
        <dbReference type="EMBL" id="CAJ2499781.1"/>
    </source>
</evidence>
<proteinExistence type="inferred from homology"/>
<evidence type="ECO:0000259" key="4">
    <source>
        <dbReference type="Pfam" id="PF04909"/>
    </source>
</evidence>
<dbReference type="Pfam" id="PF04909">
    <property type="entry name" value="Amidohydro_2"/>
    <property type="match status" value="1"/>
</dbReference>
<dbReference type="GO" id="GO:0019748">
    <property type="term" value="P:secondary metabolic process"/>
    <property type="evidence" value="ECO:0007669"/>
    <property type="project" value="TreeGrafter"/>
</dbReference>
<dbReference type="EMBL" id="CAUWAG010000003">
    <property type="protein sequence ID" value="CAJ2499781.1"/>
    <property type="molecule type" value="Genomic_DNA"/>
</dbReference>
<evidence type="ECO:0000256" key="3">
    <source>
        <dbReference type="RuleBase" id="RU366045"/>
    </source>
</evidence>
<dbReference type="SUPFAM" id="SSF51556">
    <property type="entry name" value="Metallo-dependent hydrolases"/>
    <property type="match status" value="1"/>
</dbReference>
<keyword evidence="2 3" id="KW-0456">Lyase</keyword>
<keyword evidence="1 3" id="KW-0210">Decarboxylase</keyword>
<gene>
    <name evidence="5" type="ORF">KHLLAP_LOCUS249</name>
</gene>
<feature type="domain" description="Amidohydrolase-related" evidence="4">
    <location>
        <begin position="39"/>
        <end position="234"/>
    </location>
</feature>
<comment type="similarity">
    <text evidence="3">Belongs to the metallo-dependent hydrolases superfamily.</text>
</comment>
<organism evidence="5 6">
    <name type="scientific">Anthostomella pinea</name>
    <dbReference type="NCBI Taxonomy" id="933095"/>
    <lineage>
        <taxon>Eukaryota</taxon>
        <taxon>Fungi</taxon>
        <taxon>Dikarya</taxon>
        <taxon>Ascomycota</taxon>
        <taxon>Pezizomycotina</taxon>
        <taxon>Sordariomycetes</taxon>
        <taxon>Xylariomycetidae</taxon>
        <taxon>Xylariales</taxon>
        <taxon>Xylariaceae</taxon>
        <taxon>Anthostomella</taxon>
    </lineage>
</organism>
<dbReference type="GO" id="GO:0016787">
    <property type="term" value="F:hydrolase activity"/>
    <property type="evidence" value="ECO:0007669"/>
    <property type="project" value="InterPro"/>
</dbReference>
<reference evidence="5" key="1">
    <citation type="submission" date="2023-10" db="EMBL/GenBank/DDBJ databases">
        <authorList>
            <person name="Hackl T."/>
        </authorList>
    </citation>
    <scope>NUCLEOTIDE SEQUENCE</scope>
</reference>
<dbReference type="AlphaFoldDB" id="A0AAI8V8I7"/>
<dbReference type="Gene3D" id="3.20.20.140">
    <property type="entry name" value="Metal-dependent hydrolases"/>
    <property type="match status" value="1"/>
</dbReference>
<evidence type="ECO:0000313" key="6">
    <source>
        <dbReference type="Proteomes" id="UP001295740"/>
    </source>
</evidence>
<dbReference type="GO" id="GO:0016831">
    <property type="term" value="F:carboxy-lyase activity"/>
    <property type="evidence" value="ECO:0007669"/>
    <property type="project" value="UniProtKB-KW"/>
</dbReference>
<sequence>MASTSCTTPIAGKIALEEHVSTPLFSASFTTPFENHTNEASYGQPAYSADVGARLSETDIAERGVFNTTLAVELAAAVNDQMHHDYKQGNYSHRFEFFCNVALQDPDAAAAELTRCVTELGGKGVMVNGYTNNGSVNNVVYLDHPTNAPFWRALAALGVPLYLHPCMPPPDQQRIYAGYDFLAGSPYGFSVEAGMSALRLMLSGLFDEHPSLRIILGRCGEALPFLLRRTDERMRHFEPSLWQAKENLRYYWQRNFYITAAGILDEGALWTRFG</sequence>
<dbReference type="PANTHER" id="PTHR21240:SF30">
    <property type="entry name" value="AMIDOHYDROLASE-RELATED DOMAIN-CONTAINING PROTEIN-RELATED"/>
    <property type="match status" value="1"/>
</dbReference>
<protein>
    <submittedName>
        <fullName evidence="5">Uu.00g026340.m01.CDS01</fullName>
    </submittedName>
</protein>
<dbReference type="GO" id="GO:0005829">
    <property type="term" value="C:cytosol"/>
    <property type="evidence" value="ECO:0007669"/>
    <property type="project" value="TreeGrafter"/>
</dbReference>
<evidence type="ECO:0000256" key="2">
    <source>
        <dbReference type="ARBA" id="ARBA00023239"/>
    </source>
</evidence>
<comment type="caution">
    <text evidence="5">The sequence shown here is derived from an EMBL/GenBank/DDBJ whole genome shotgun (WGS) entry which is preliminary data.</text>
</comment>
<dbReference type="Proteomes" id="UP001295740">
    <property type="component" value="Unassembled WGS sequence"/>
</dbReference>